<dbReference type="InterPro" id="IPR018484">
    <property type="entry name" value="FGGY_N"/>
</dbReference>
<keyword evidence="5 8" id="KW-0418">Kinase</keyword>
<dbReference type="InterPro" id="IPR050406">
    <property type="entry name" value="FGGY_Carb_Kinase"/>
</dbReference>
<dbReference type="EC" id="2.7.1.17" evidence="8 10"/>
<keyword evidence="14" id="KW-1185">Reference proteome</keyword>
<dbReference type="InterPro" id="IPR000577">
    <property type="entry name" value="Carb_kinase_FGGY"/>
</dbReference>
<feature type="active site" description="Proton acceptor" evidence="8">
    <location>
        <position position="229"/>
    </location>
</feature>
<dbReference type="EMBL" id="JBHTCJ010000001">
    <property type="protein sequence ID" value="MFC7340169.1"/>
    <property type="molecule type" value="Genomic_DNA"/>
</dbReference>
<proteinExistence type="inferred from homology"/>
<dbReference type="InterPro" id="IPR018485">
    <property type="entry name" value="FGGY_C"/>
</dbReference>
<dbReference type="HAMAP" id="MF_02220">
    <property type="entry name" value="XylB"/>
    <property type="match status" value="1"/>
</dbReference>
<dbReference type="PANTHER" id="PTHR43095">
    <property type="entry name" value="SUGAR KINASE"/>
    <property type="match status" value="1"/>
</dbReference>
<evidence type="ECO:0000256" key="2">
    <source>
        <dbReference type="ARBA" id="ARBA00022629"/>
    </source>
</evidence>
<accession>A0ABW2LCE4</accession>
<evidence type="ECO:0000256" key="10">
    <source>
        <dbReference type="RuleBase" id="RU364073"/>
    </source>
</evidence>
<feature type="site" description="Important for activity" evidence="8">
    <location>
        <position position="7"/>
    </location>
</feature>
<evidence type="ECO:0000256" key="5">
    <source>
        <dbReference type="ARBA" id="ARBA00022777"/>
    </source>
</evidence>
<reference evidence="14" key="1">
    <citation type="journal article" date="2019" name="Int. J. Syst. Evol. Microbiol.">
        <title>The Global Catalogue of Microorganisms (GCM) 10K type strain sequencing project: providing services to taxonomists for standard genome sequencing and annotation.</title>
        <authorList>
            <consortium name="The Broad Institute Genomics Platform"/>
            <consortium name="The Broad Institute Genome Sequencing Center for Infectious Disease"/>
            <person name="Wu L."/>
            <person name="Ma J."/>
        </authorList>
    </citation>
    <scope>NUCLEOTIDE SEQUENCE [LARGE SCALE GENOMIC DNA]</scope>
    <source>
        <strain evidence="14">WLHS5</strain>
    </source>
</reference>
<dbReference type="Pfam" id="PF02782">
    <property type="entry name" value="FGGY_C"/>
    <property type="match status" value="1"/>
</dbReference>
<evidence type="ECO:0000313" key="14">
    <source>
        <dbReference type="Proteomes" id="UP001596504"/>
    </source>
</evidence>
<dbReference type="GO" id="GO:0004856">
    <property type="term" value="F:D-xylulokinase activity"/>
    <property type="evidence" value="ECO:0007669"/>
    <property type="project" value="UniProtKB-EC"/>
</dbReference>
<dbReference type="InterPro" id="IPR018483">
    <property type="entry name" value="Carb_kinase_FGGY_CS"/>
</dbReference>
<dbReference type="SUPFAM" id="SSF53067">
    <property type="entry name" value="Actin-like ATPase domain"/>
    <property type="match status" value="2"/>
</dbReference>
<dbReference type="Pfam" id="PF00370">
    <property type="entry name" value="FGGY_N"/>
    <property type="match status" value="1"/>
</dbReference>
<protein>
    <recommendedName>
        <fullName evidence="8 10">Xylulose kinase</fullName>
        <shortName evidence="8 10">Xylulokinase</shortName>
        <ecNumber evidence="8 10">2.7.1.17</ecNumber>
    </recommendedName>
</protein>
<feature type="domain" description="Carbohydrate kinase FGGY N-terminal" evidence="11">
    <location>
        <begin position="3"/>
        <end position="236"/>
    </location>
</feature>
<evidence type="ECO:0000313" key="13">
    <source>
        <dbReference type="EMBL" id="MFC7340169.1"/>
    </source>
</evidence>
<feature type="domain" description="Carbohydrate kinase FGGY C-terminal" evidence="12">
    <location>
        <begin position="245"/>
        <end position="428"/>
    </location>
</feature>
<comment type="function">
    <text evidence="8">Catalyzes the phosphorylation of D-xylulose to D-xylulose 5-phosphate.</text>
</comment>
<evidence type="ECO:0000259" key="11">
    <source>
        <dbReference type="Pfam" id="PF00370"/>
    </source>
</evidence>
<gene>
    <name evidence="8 10 13" type="primary">xylB</name>
    <name evidence="13" type="ORF">ACFQRI_02005</name>
</gene>
<evidence type="ECO:0000256" key="7">
    <source>
        <dbReference type="ARBA" id="ARBA00023277"/>
    </source>
</evidence>
<name>A0ABW2LCE4_9PSEU</name>
<evidence type="ECO:0000256" key="3">
    <source>
        <dbReference type="ARBA" id="ARBA00022679"/>
    </source>
</evidence>
<dbReference type="PIRSF" id="PIRSF000538">
    <property type="entry name" value="GlpK"/>
    <property type="match status" value="1"/>
</dbReference>
<dbReference type="InterPro" id="IPR043129">
    <property type="entry name" value="ATPase_NBD"/>
</dbReference>
<dbReference type="RefSeq" id="WP_380663602.1">
    <property type="nucleotide sequence ID" value="NZ_JBHTCJ010000001.1"/>
</dbReference>
<evidence type="ECO:0000256" key="4">
    <source>
        <dbReference type="ARBA" id="ARBA00022741"/>
    </source>
</evidence>
<dbReference type="Proteomes" id="UP001596504">
    <property type="component" value="Unassembled WGS sequence"/>
</dbReference>
<dbReference type="InterPro" id="IPR006000">
    <property type="entry name" value="Xylulokinase"/>
</dbReference>
<organism evidence="13 14">
    <name type="scientific">Saccharopolyspora griseoalba</name>
    <dbReference type="NCBI Taxonomy" id="1431848"/>
    <lineage>
        <taxon>Bacteria</taxon>
        <taxon>Bacillati</taxon>
        <taxon>Actinomycetota</taxon>
        <taxon>Actinomycetes</taxon>
        <taxon>Pseudonocardiales</taxon>
        <taxon>Pseudonocardiaceae</taxon>
        <taxon>Saccharopolyspora</taxon>
    </lineage>
</organism>
<keyword evidence="7 8" id="KW-0119">Carbohydrate metabolism</keyword>
<feature type="binding site" evidence="8">
    <location>
        <begin position="72"/>
        <end position="73"/>
    </location>
    <ligand>
        <name>substrate</name>
    </ligand>
</feature>
<comment type="caution">
    <text evidence="13">The sequence shown here is derived from an EMBL/GenBank/DDBJ whole genome shotgun (WGS) entry which is preliminary data.</text>
</comment>
<evidence type="ECO:0000256" key="8">
    <source>
        <dbReference type="HAMAP-Rule" id="MF_02220"/>
    </source>
</evidence>
<keyword evidence="6 8" id="KW-0067">ATP-binding</keyword>
<evidence type="ECO:0000256" key="9">
    <source>
        <dbReference type="RuleBase" id="RU003733"/>
    </source>
</evidence>
<keyword evidence="3 8" id="KW-0808">Transferase</keyword>
<evidence type="ECO:0000256" key="6">
    <source>
        <dbReference type="ARBA" id="ARBA00022840"/>
    </source>
</evidence>
<comment type="catalytic activity">
    <reaction evidence="8 10">
        <text>D-xylulose + ATP = D-xylulose 5-phosphate + ADP + H(+)</text>
        <dbReference type="Rhea" id="RHEA:10964"/>
        <dbReference type="ChEBI" id="CHEBI:15378"/>
        <dbReference type="ChEBI" id="CHEBI:17140"/>
        <dbReference type="ChEBI" id="CHEBI:30616"/>
        <dbReference type="ChEBI" id="CHEBI:57737"/>
        <dbReference type="ChEBI" id="CHEBI:456216"/>
        <dbReference type="EC" id="2.7.1.17"/>
    </reaction>
</comment>
<dbReference type="PANTHER" id="PTHR43095:SF5">
    <property type="entry name" value="XYLULOSE KINASE"/>
    <property type="match status" value="1"/>
</dbReference>
<comment type="similarity">
    <text evidence="1 8 9">Belongs to the FGGY kinase family.</text>
</comment>
<evidence type="ECO:0000259" key="12">
    <source>
        <dbReference type="Pfam" id="PF02782"/>
    </source>
</evidence>
<dbReference type="NCBIfam" id="TIGR01312">
    <property type="entry name" value="XylB"/>
    <property type="match status" value="1"/>
</dbReference>
<evidence type="ECO:0000256" key="1">
    <source>
        <dbReference type="ARBA" id="ARBA00009156"/>
    </source>
</evidence>
<dbReference type="Gene3D" id="3.30.420.40">
    <property type="match status" value="2"/>
</dbReference>
<keyword evidence="2 8" id="KW-0859">Xylose metabolism</keyword>
<dbReference type="PROSITE" id="PS00445">
    <property type="entry name" value="FGGY_KINASES_2"/>
    <property type="match status" value="1"/>
</dbReference>
<sequence>MLVLGIDSSTQSTKALVVDADDGAVVAEAKASHPDGTEVNPAAWWEAARGAIAEAAERAPGRVEAVSVGGQQHGMVALDSAGEPVRDALLWNDTRSAPQAEQLVERHGAGALASRTGLVPVASFTITKLAWLAQREPRNADRVRRVLLPHDWVSWQLAGRPARTWTDRGDASGTGYYSPTTGEWLPELLTEAMGGRSPELPEVLAPDAVAARATLPEIEGAAIGAGTGDNMAAALGLGLKPGDVAVSLGTSGAVFAPAEQPSADPTGTVAGFCDATGRYLPLVCTLNAARVLSSTAQLLDTDLEGLSRLALAAEPGAGGLSLLPYLEGERTPNLPGATGTLAGLTGANMTPQNLARAAVEGMLCGMADAIDALRDTGAEVRRVLLIGGAARSEAVQAIAPGLFGVDVDVPEPAEYVAIGAAKQAAWALSGAAGPPDWEVAGTRRTAGEDRGGEAVRAAYAAARKQAHGI</sequence>
<keyword evidence="4 8" id="KW-0547">Nucleotide-binding</keyword>
<dbReference type="CDD" id="cd07809">
    <property type="entry name" value="ASKHA_NBD_FGGY_BaXK-like"/>
    <property type="match status" value="1"/>
</dbReference>